<dbReference type="Pfam" id="PF25873">
    <property type="entry name" value="WHD_MalT"/>
    <property type="match status" value="1"/>
</dbReference>
<dbReference type="PROSITE" id="PS50043">
    <property type="entry name" value="HTH_LUXR_2"/>
    <property type="match status" value="1"/>
</dbReference>
<proteinExistence type="predicted"/>
<dbReference type="InterPro" id="IPR000792">
    <property type="entry name" value="Tscrpt_reg_LuxR_C"/>
</dbReference>
<evidence type="ECO:0000256" key="1">
    <source>
        <dbReference type="ARBA" id="ARBA00023015"/>
    </source>
</evidence>
<dbReference type="PRINTS" id="PR00038">
    <property type="entry name" value="HTHLUXR"/>
</dbReference>
<dbReference type="PANTHER" id="PTHR44688:SF16">
    <property type="entry name" value="DNA-BINDING TRANSCRIPTIONAL ACTIVATOR DEVR_DOSR"/>
    <property type="match status" value="1"/>
</dbReference>
<dbReference type="InterPro" id="IPR059106">
    <property type="entry name" value="WHD_MalT"/>
</dbReference>
<keyword evidence="2" id="KW-0238">DNA-binding</keyword>
<accession>A0AAW4XKF5</accession>
<protein>
    <submittedName>
        <fullName evidence="5">LuxR C-terminal-related transcriptional regulator</fullName>
    </submittedName>
</protein>
<sequence length="864" mass="93701">MSVSGSPRVGAPAWRSLSSALARPRLFACLDRCSTLTVIDAPPGFGKRTLVAGWLHRGGAPDHTIVWVPELAASGDGEGDLSERVLEVLADHPAVEVSTGGPDDSPTERVVRTFRDLKSACLLVLACVSPQNSAEVLDGTLRLLDHCPRLDAIVCLPGNSTDMTEVVLRGIDSTYVPAADLAFTVEETTTLLRDAGPERTDSECEVVCRVLGGVPTLVSAAAVVARSRPQRLIDSRGLPTPALARLVRTYVENRLDELDDAHREFAFSVAAAHSVTAHRAAELTGTADAEASLAMLAAAGLVMDSPFDDPRTWRWPDAVRSCVLDISRREQPGRVDALLVELARAHRDAGKPAEASIYAVEAGDWETAVAIVEESWARMVDSSFDVLVKVLRQIPDQELGDHPSVQAGRALFTQMLDEHSILHASLPTDPDELAELGKTPGAAQAVYVATVQTLTLRVSGEFGEAARLTLLLRPLVHSILEHRPDDLGPQLPLLRVQWAITLQLAGYLTESTTVFRRAYRGAYAANIAFVIQNAAGSSALNWAVTGDNPRAREWLRTESNAEPTEGRWGEMVKVGGRVASTLVHLDSLELDRAVGYLDELGVPRVSEELWGFVAYGRAYYNLATGNAYDGLTELHRLIASHHDLFDRGAFSRILLGAAEIDLQLALGNGNLARALAEESPQNHPMLVVTNARVELFTGHPDVALKKLKRVPWTECGFPRAHLEALLMEASAHLDLDEKDAAVRSWQRARTLAEALGNRRAFTTLAEGVAGRLAELGGPIGPDEAIGSVFTEPVTHVELSRRETDVLELLALGSTHADIAKKLFVSHNTIKTQLRSIYRKLGVHTRVEAIGRARDLRLLPVRRSL</sequence>
<dbReference type="GO" id="GO:0006355">
    <property type="term" value="P:regulation of DNA-templated transcription"/>
    <property type="evidence" value="ECO:0007669"/>
    <property type="project" value="InterPro"/>
</dbReference>
<keyword evidence="1" id="KW-0805">Transcription regulation</keyword>
<evidence type="ECO:0000259" key="4">
    <source>
        <dbReference type="PROSITE" id="PS50043"/>
    </source>
</evidence>
<dbReference type="AlphaFoldDB" id="A0AAW4XKF5"/>
<organism evidence="5 6">
    <name type="scientific">Rhodococcus rhodochrous</name>
    <dbReference type="NCBI Taxonomy" id="1829"/>
    <lineage>
        <taxon>Bacteria</taxon>
        <taxon>Bacillati</taxon>
        <taxon>Actinomycetota</taxon>
        <taxon>Actinomycetes</taxon>
        <taxon>Mycobacteriales</taxon>
        <taxon>Nocardiaceae</taxon>
        <taxon>Rhodococcus</taxon>
    </lineage>
</organism>
<keyword evidence="3" id="KW-0804">Transcription</keyword>
<dbReference type="EMBL" id="JAJNCO010000013">
    <property type="protein sequence ID" value="MCD2113630.1"/>
    <property type="molecule type" value="Genomic_DNA"/>
</dbReference>
<evidence type="ECO:0000256" key="2">
    <source>
        <dbReference type="ARBA" id="ARBA00023125"/>
    </source>
</evidence>
<name>A0AAW4XKF5_RHORH</name>
<dbReference type="GO" id="GO:0003677">
    <property type="term" value="F:DNA binding"/>
    <property type="evidence" value="ECO:0007669"/>
    <property type="project" value="UniProtKB-KW"/>
</dbReference>
<dbReference type="InterPro" id="IPR016032">
    <property type="entry name" value="Sig_transdc_resp-reg_C-effctor"/>
</dbReference>
<dbReference type="SMART" id="SM00421">
    <property type="entry name" value="HTH_LUXR"/>
    <property type="match status" value="1"/>
</dbReference>
<evidence type="ECO:0000313" key="5">
    <source>
        <dbReference type="EMBL" id="MCD2113630.1"/>
    </source>
</evidence>
<dbReference type="SUPFAM" id="SSF46894">
    <property type="entry name" value="C-terminal effector domain of the bipartite response regulators"/>
    <property type="match status" value="1"/>
</dbReference>
<dbReference type="Pfam" id="PF00196">
    <property type="entry name" value="GerE"/>
    <property type="match status" value="1"/>
</dbReference>
<feature type="domain" description="HTH luxR-type" evidence="4">
    <location>
        <begin position="791"/>
        <end position="856"/>
    </location>
</feature>
<evidence type="ECO:0000313" key="6">
    <source>
        <dbReference type="Proteomes" id="UP001198630"/>
    </source>
</evidence>
<evidence type="ECO:0000256" key="3">
    <source>
        <dbReference type="ARBA" id="ARBA00023163"/>
    </source>
</evidence>
<dbReference type="InterPro" id="IPR036388">
    <property type="entry name" value="WH-like_DNA-bd_sf"/>
</dbReference>
<dbReference type="Proteomes" id="UP001198630">
    <property type="component" value="Unassembled WGS sequence"/>
</dbReference>
<dbReference type="RefSeq" id="WP_230791908.1">
    <property type="nucleotide sequence ID" value="NZ_JAJNCO010000013.1"/>
</dbReference>
<reference evidence="5" key="1">
    <citation type="submission" date="2021-11" db="EMBL/GenBank/DDBJ databases">
        <title>Development of a sustainable strategy for remediation of hydrocarbon-contaminated territories based on the waste exchange concept.</title>
        <authorList>
            <person name="Elkin A."/>
        </authorList>
    </citation>
    <scope>NUCLEOTIDE SEQUENCE</scope>
    <source>
        <strain evidence="5">IEGM 757</strain>
    </source>
</reference>
<dbReference type="CDD" id="cd06170">
    <property type="entry name" value="LuxR_C_like"/>
    <property type="match status" value="1"/>
</dbReference>
<dbReference type="Gene3D" id="1.10.10.10">
    <property type="entry name" value="Winged helix-like DNA-binding domain superfamily/Winged helix DNA-binding domain"/>
    <property type="match status" value="1"/>
</dbReference>
<gene>
    <name evidence="5" type="ORF">LQ384_21190</name>
</gene>
<dbReference type="PANTHER" id="PTHR44688">
    <property type="entry name" value="DNA-BINDING TRANSCRIPTIONAL ACTIVATOR DEVR_DOSR"/>
    <property type="match status" value="1"/>
</dbReference>
<comment type="caution">
    <text evidence="5">The sequence shown here is derived from an EMBL/GenBank/DDBJ whole genome shotgun (WGS) entry which is preliminary data.</text>
</comment>